<feature type="transmembrane region" description="Helical" evidence="13">
    <location>
        <begin position="570"/>
        <end position="595"/>
    </location>
</feature>
<protein>
    <submittedName>
        <fullName evidence="14">(raccoon dog) hypothetical protein</fullName>
    </submittedName>
</protein>
<feature type="transmembrane region" description="Helical" evidence="13">
    <location>
        <begin position="441"/>
        <end position="462"/>
    </location>
</feature>
<dbReference type="PANTHER" id="PTHR12385:SF42">
    <property type="entry name" value="CHOLINE TRANSPORTER-LIKE PROTEIN 5"/>
    <property type="match status" value="1"/>
</dbReference>
<comment type="function">
    <text evidence="11">Choline/H+ antiporter.</text>
</comment>
<dbReference type="GO" id="GO:0005886">
    <property type="term" value="C:plasma membrane"/>
    <property type="evidence" value="ECO:0007669"/>
    <property type="project" value="UniProtKB-SubCell"/>
</dbReference>
<feature type="compositionally biased region" description="Pro residues" evidence="12">
    <location>
        <begin position="215"/>
        <end position="229"/>
    </location>
</feature>
<keyword evidence="4" id="KW-0050">Antiport</keyword>
<keyword evidence="9" id="KW-0325">Glycoprotein</keyword>
<comment type="caution">
    <text evidence="14">The sequence shown here is derived from an EMBL/GenBank/DDBJ whole genome shotgun (WGS) entry which is preliminary data.</text>
</comment>
<evidence type="ECO:0000256" key="10">
    <source>
        <dbReference type="ARBA" id="ARBA00035093"/>
    </source>
</evidence>
<dbReference type="PANTHER" id="PTHR12385">
    <property type="entry name" value="CHOLINE TRANSPORTER-LIKE (SLC FAMILY 44)"/>
    <property type="match status" value="1"/>
</dbReference>
<keyword evidence="3" id="KW-0813">Transport</keyword>
<feature type="transmembrane region" description="Helical" evidence="13">
    <location>
        <begin position="35"/>
        <end position="68"/>
    </location>
</feature>
<evidence type="ECO:0000256" key="7">
    <source>
        <dbReference type="ARBA" id="ARBA00022989"/>
    </source>
</evidence>
<evidence type="ECO:0000256" key="1">
    <source>
        <dbReference type="ARBA" id="ARBA00004651"/>
    </source>
</evidence>
<feature type="transmembrane region" description="Helical" evidence="13">
    <location>
        <begin position="852"/>
        <end position="882"/>
    </location>
</feature>
<dbReference type="InterPro" id="IPR007603">
    <property type="entry name" value="Choline_transptr-like"/>
</dbReference>
<keyword evidence="6 13" id="KW-0812">Transmembrane</keyword>
<evidence type="ECO:0000256" key="9">
    <source>
        <dbReference type="ARBA" id="ARBA00023180"/>
    </source>
</evidence>
<proteinExistence type="inferred from homology"/>
<dbReference type="GO" id="GO:0015101">
    <property type="term" value="F:organic cation transmembrane transporter activity"/>
    <property type="evidence" value="ECO:0007669"/>
    <property type="project" value="UniProtKB-ARBA"/>
</dbReference>
<dbReference type="Proteomes" id="UP000645828">
    <property type="component" value="Unassembled WGS sequence"/>
</dbReference>
<dbReference type="EMBL" id="CAJHUB010000755">
    <property type="protein sequence ID" value="CAD7683025.1"/>
    <property type="molecule type" value="Genomic_DNA"/>
</dbReference>
<reference evidence="14" key="1">
    <citation type="submission" date="2020-12" db="EMBL/GenBank/DDBJ databases">
        <authorList>
            <consortium name="Molecular Ecology Group"/>
        </authorList>
    </citation>
    <scope>NUCLEOTIDE SEQUENCE</scope>
    <source>
        <strain evidence="14">TBG_1078</strain>
    </source>
</reference>
<evidence type="ECO:0000256" key="4">
    <source>
        <dbReference type="ARBA" id="ARBA00022449"/>
    </source>
</evidence>
<name>A0A811Z1Y6_NYCPR</name>
<feature type="region of interest" description="Disordered" evidence="12">
    <location>
        <begin position="215"/>
        <end position="254"/>
    </location>
</feature>
<keyword evidence="7 13" id="KW-1133">Transmembrane helix</keyword>
<feature type="transmembrane region" description="Helical" evidence="13">
    <location>
        <begin position="810"/>
        <end position="832"/>
    </location>
</feature>
<feature type="region of interest" description="Disordered" evidence="12">
    <location>
        <begin position="301"/>
        <end position="344"/>
    </location>
</feature>
<comment type="similarity">
    <text evidence="2">Belongs to the CTL (choline transporter-like) family.</text>
</comment>
<organism evidence="14 15">
    <name type="scientific">Nyctereutes procyonoides</name>
    <name type="common">Raccoon dog</name>
    <name type="synonym">Canis procyonoides</name>
    <dbReference type="NCBI Taxonomy" id="34880"/>
    <lineage>
        <taxon>Eukaryota</taxon>
        <taxon>Metazoa</taxon>
        <taxon>Chordata</taxon>
        <taxon>Craniata</taxon>
        <taxon>Vertebrata</taxon>
        <taxon>Euteleostomi</taxon>
        <taxon>Mammalia</taxon>
        <taxon>Eutheria</taxon>
        <taxon>Laurasiatheria</taxon>
        <taxon>Carnivora</taxon>
        <taxon>Caniformia</taxon>
        <taxon>Canidae</taxon>
        <taxon>Nyctereutes</taxon>
    </lineage>
</organism>
<evidence type="ECO:0000256" key="11">
    <source>
        <dbReference type="ARBA" id="ARBA00037726"/>
    </source>
</evidence>
<feature type="transmembrane region" description="Helical" evidence="13">
    <location>
        <begin position="524"/>
        <end position="545"/>
    </location>
</feature>
<evidence type="ECO:0000256" key="3">
    <source>
        <dbReference type="ARBA" id="ARBA00022448"/>
    </source>
</evidence>
<evidence type="ECO:0000256" key="8">
    <source>
        <dbReference type="ARBA" id="ARBA00023136"/>
    </source>
</evidence>
<feature type="transmembrane region" description="Helical" evidence="13">
    <location>
        <begin position="660"/>
        <end position="688"/>
    </location>
</feature>
<feature type="transmembrane region" description="Helical" evidence="13">
    <location>
        <begin position="708"/>
        <end position="732"/>
    </location>
</feature>
<sequence length="916" mass="101211">MGGDHAARFTGSGQPAYFDPQTPGKMSFWIPFNSVFLFVFRSCTDVLCCIIFILFIIAYILLGLVAWIHGDPRRVAYPTDSKGHFCGQKGTPNENKTILFYFNLLSCTSPSVVVNLQCPTTQICVSKCPEKFLTYMEIEFAHKTSQNHWTYYSQFCKTPFGKPAKALAQLLLDDDCPTAIFPSKPLGSLFLPIPLSLPTAPMLSLLPPSLPLSPPSLPPSLPLSPPSLPPSLSSLPPSPPSLPPSLSSPSPPPLSLLPPLSLSSPLSLLPPLSLSSPPLSPPPSLSPPPLSLSSPLSLLPPLSPPPLSPPPLSPPSLPPSLPLSPPSLPPSSSPPSLPLLPPSLSSLPPSPPSLSLLPPSLSSLPLSLLPPSLSSLPLSPPSLSLLPPLSPPSLSLSPPSLSPLPLSLFPLSPPSLSLRVNKILDARAVGMKIFEDYATTWYWILIGLTIAMLLSCMFVILLRFIAGILFWVFMVGVIGIIGYGIWHCYQEYNNLQGRPNSHLSVYDLGIQTDISMYFQLKQTWLAFMIILCILEVFIILMLIFLRERIRISITLLKEGSKAIGYIPTTLIYPILTFTFISICIAYWAVIAIYLATSGVPIYKVIAPEGKCKHENTTCNPEIFNTTEIAKACPEAQCNFAFYGGKSLYHQYVPTFQMFNLFVFFWLINFVIALGQCALAGAFASYYWAFRKPDDIPPYPLFTAFGRAIRYHTGSLAFGSLLLALIQMFKIVLEYLDRRLKDAQNNISKFLQCCLKCCFWCLENVIKYFNRNAYVMIAIYGKNFCRSARDAFNLLMRNILKVAVMDKVTDFVLILGKILVAGCIGMLAFLLFTQRLPTIIEGPTSLNYYWVPLLTVIIGSYLVAHGFFSVYAMCIDTIFICFLEDLERNDGSTERPYYMSQSLLKILKEPTMRTKKQ</sequence>
<comment type="subcellular location">
    <subcellularLocation>
        <location evidence="1">Cell membrane</location>
        <topology evidence="1">Multi-pass membrane protein</topology>
    </subcellularLocation>
</comment>
<keyword evidence="8 13" id="KW-0472">Membrane</keyword>
<evidence type="ECO:0000313" key="15">
    <source>
        <dbReference type="Proteomes" id="UP000645828"/>
    </source>
</evidence>
<evidence type="ECO:0000256" key="6">
    <source>
        <dbReference type="ARBA" id="ARBA00022692"/>
    </source>
</evidence>
<comment type="catalytic activity">
    <reaction evidence="10">
        <text>choline(out) + n H(+)(in) = choline(in) + n H(+)(out)</text>
        <dbReference type="Rhea" id="RHEA:75463"/>
        <dbReference type="ChEBI" id="CHEBI:15354"/>
        <dbReference type="ChEBI" id="CHEBI:15378"/>
    </reaction>
</comment>
<dbReference type="GO" id="GO:0015297">
    <property type="term" value="F:antiporter activity"/>
    <property type="evidence" value="ECO:0007669"/>
    <property type="project" value="UniProtKB-KW"/>
</dbReference>
<evidence type="ECO:0000256" key="12">
    <source>
        <dbReference type="SAM" id="MobiDB-lite"/>
    </source>
</evidence>
<gene>
    <name evidence="14" type="ORF">NYPRO_LOCUS15817</name>
</gene>
<feature type="compositionally biased region" description="Pro residues" evidence="12">
    <location>
        <begin position="301"/>
        <end position="341"/>
    </location>
</feature>
<evidence type="ECO:0000256" key="2">
    <source>
        <dbReference type="ARBA" id="ARBA00007168"/>
    </source>
</evidence>
<evidence type="ECO:0000256" key="5">
    <source>
        <dbReference type="ARBA" id="ARBA00022475"/>
    </source>
</evidence>
<keyword evidence="15" id="KW-1185">Reference proteome</keyword>
<dbReference type="Pfam" id="PF04515">
    <property type="entry name" value="Choline_transpo"/>
    <property type="match status" value="1"/>
</dbReference>
<evidence type="ECO:0000313" key="14">
    <source>
        <dbReference type="EMBL" id="CAD7683025.1"/>
    </source>
</evidence>
<accession>A0A811Z1Y6</accession>
<keyword evidence="5" id="KW-1003">Cell membrane</keyword>
<feature type="transmembrane region" description="Helical" evidence="13">
    <location>
        <begin position="468"/>
        <end position="489"/>
    </location>
</feature>
<dbReference type="AlphaFoldDB" id="A0A811Z1Y6"/>
<evidence type="ECO:0000256" key="13">
    <source>
        <dbReference type="SAM" id="Phobius"/>
    </source>
</evidence>